<dbReference type="RefSeq" id="WP_140743168.1">
    <property type="nucleotide sequence ID" value="NZ_RCZM01000006.1"/>
</dbReference>
<evidence type="ECO:0000313" key="3">
    <source>
        <dbReference type="EMBL" id="TPG14044.1"/>
    </source>
</evidence>
<accession>A0A502CN34</accession>
<evidence type="ECO:0000256" key="2">
    <source>
        <dbReference type="SAM" id="Phobius"/>
    </source>
</evidence>
<proteinExistence type="predicted"/>
<evidence type="ECO:0000256" key="1">
    <source>
        <dbReference type="SAM" id="MobiDB-lite"/>
    </source>
</evidence>
<name>A0A502CN34_9MICO</name>
<dbReference type="Pfam" id="PF20619">
    <property type="entry name" value="DUF6804"/>
    <property type="match status" value="1"/>
</dbReference>
<protein>
    <submittedName>
        <fullName evidence="3">Uncharacterized protein</fullName>
    </submittedName>
</protein>
<keyword evidence="4" id="KW-1185">Reference proteome</keyword>
<comment type="caution">
    <text evidence="3">The sequence shown here is derived from an EMBL/GenBank/DDBJ whole genome shotgun (WGS) entry which is preliminary data.</text>
</comment>
<organism evidence="3 4">
    <name type="scientific">Pedococcus bigeumensis</name>
    <dbReference type="NCBI Taxonomy" id="433644"/>
    <lineage>
        <taxon>Bacteria</taxon>
        <taxon>Bacillati</taxon>
        <taxon>Actinomycetota</taxon>
        <taxon>Actinomycetes</taxon>
        <taxon>Micrococcales</taxon>
        <taxon>Intrasporangiaceae</taxon>
        <taxon>Pedococcus</taxon>
    </lineage>
</organism>
<keyword evidence="2" id="KW-0472">Membrane</keyword>
<dbReference type="AlphaFoldDB" id="A0A502CN34"/>
<feature type="transmembrane region" description="Helical" evidence="2">
    <location>
        <begin position="240"/>
        <end position="259"/>
    </location>
</feature>
<evidence type="ECO:0000313" key="4">
    <source>
        <dbReference type="Proteomes" id="UP000317722"/>
    </source>
</evidence>
<sequence length="327" mass="36282">MGNQGFWFSEYEWLDEEREPNKGPGFQMTLEFHGSSARVSIDFPFDLESGIQLIRDIIDELEADYWRRLDPGSEWFASSVFERFPFLREQLPSTEELPHRLRGEAARDAAKDWSRKRLHSILLELGPERGPALDLDFDEAVRDLAHQVEEAILTDEATQGGARDVSAATESPSPEIEATLSWAASSQIPGRGAGAGPSLTPDATRDEPQDSFWRLRPHAAPAAISTIMLFLALGDHPYGFYTSLRWIVFASALGVSYVLHEWNGTHVGEPVGREVGLVVFIGLAILFNPVVPVTLERGTWAPIDYFGALVFALVAFGLKRPSSATSR</sequence>
<reference evidence="3 4" key="1">
    <citation type="journal article" date="2019" name="Environ. Microbiol.">
        <title>Species interactions and distinct microbial communities in high Arctic permafrost affected cryosols are associated with the CH4 and CO2 gas fluxes.</title>
        <authorList>
            <person name="Altshuler I."/>
            <person name="Hamel J."/>
            <person name="Turney S."/>
            <person name="Magnuson E."/>
            <person name="Levesque R."/>
            <person name="Greer C."/>
            <person name="Whyte L.G."/>
        </authorList>
    </citation>
    <scope>NUCLEOTIDE SEQUENCE [LARGE SCALE GENOMIC DNA]</scope>
    <source>
        <strain evidence="3 4">S9.3A</strain>
    </source>
</reference>
<dbReference type="InterPro" id="IPR046548">
    <property type="entry name" value="DUF6804"/>
</dbReference>
<dbReference type="EMBL" id="RCZM01000006">
    <property type="protein sequence ID" value="TPG14044.1"/>
    <property type="molecule type" value="Genomic_DNA"/>
</dbReference>
<keyword evidence="2" id="KW-1133">Transmembrane helix</keyword>
<gene>
    <name evidence="3" type="ORF">EAH86_17730</name>
</gene>
<dbReference type="OrthoDB" id="5149769at2"/>
<feature type="region of interest" description="Disordered" evidence="1">
    <location>
        <begin position="187"/>
        <end position="208"/>
    </location>
</feature>
<feature type="transmembrane region" description="Helical" evidence="2">
    <location>
        <begin position="271"/>
        <end position="287"/>
    </location>
</feature>
<feature type="transmembrane region" description="Helical" evidence="2">
    <location>
        <begin position="299"/>
        <end position="318"/>
    </location>
</feature>
<keyword evidence="2" id="KW-0812">Transmembrane</keyword>
<dbReference type="Proteomes" id="UP000317722">
    <property type="component" value="Unassembled WGS sequence"/>
</dbReference>